<dbReference type="Gene3D" id="3.90.640.10">
    <property type="entry name" value="Actin, Chain A, domain 4"/>
    <property type="match status" value="1"/>
</dbReference>
<evidence type="ECO:0000256" key="2">
    <source>
        <dbReference type="ARBA" id="ARBA00022741"/>
    </source>
</evidence>
<dbReference type="GO" id="GO:0140662">
    <property type="term" value="F:ATP-dependent protein folding chaperone"/>
    <property type="evidence" value="ECO:0007669"/>
    <property type="project" value="InterPro"/>
</dbReference>
<keyword evidence="2 4" id="KW-0547">Nucleotide-binding</keyword>
<accession>A0AAV7JZC7</accession>
<evidence type="ECO:0000256" key="4">
    <source>
        <dbReference type="RuleBase" id="RU003322"/>
    </source>
</evidence>
<organism evidence="5 6">
    <name type="scientific">Oopsacas minuta</name>
    <dbReference type="NCBI Taxonomy" id="111878"/>
    <lineage>
        <taxon>Eukaryota</taxon>
        <taxon>Metazoa</taxon>
        <taxon>Porifera</taxon>
        <taxon>Hexactinellida</taxon>
        <taxon>Hexasterophora</taxon>
        <taxon>Lyssacinosida</taxon>
        <taxon>Leucopsacidae</taxon>
        <taxon>Oopsacas</taxon>
    </lineage>
</organism>
<dbReference type="SUPFAM" id="SSF53067">
    <property type="entry name" value="Actin-like ATPase domain"/>
    <property type="match status" value="2"/>
</dbReference>
<dbReference type="CDD" id="cd24028">
    <property type="entry name" value="ASKHA_NBD_HSP70_HSPA1-like"/>
    <property type="match status" value="1"/>
</dbReference>
<dbReference type="InterPro" id="IPR043129">
    <property type="entry name" value="ATPase_NBD"/>
</dbReference>
<dbReference type="InterPro" id="IPR018181">
    <property type="entry name" value="Heat_shock_70_CS"/>
</dbReference>
<name>A0AAV7JZC7_9METZ</name>
<evidence type="ECO:0000313" key="5">
    <source>
        <dbReference type="EMBL" id="KAI6653674.1"/>
    </source>
</evidence>
<comment type="similarity">
    <text evidence="1 4">Belongs to the heat shock protein 70 family.</text>
</comment>
<evidence type="ECO:0000256" key="1">
    <source>
        <dbReference type="ARBA" id="ARBA00007381"/>
    </source>
</evidence>
<sequence length="621" mass="67857">MAERPDFLDYFDEDLAFPGVKKGNIDPRSSSPPPISNLDKIFDSGYVESVVPDTNIDLFFDTRTEITSPPQVPASKSRNTPVIGIDLGTTYSCVSVWEGSAPQVIQNSSGNRTTPSWVCFPSSSSVEVLVGEAAQSKANKFMRNTVYDSKRLIGRKYFDTTVQEKLASWPFSIKELDGMCSIQLEGSDEILTPEEISAYILVKMKNTAEDYLGCPVSRAVVTIPAYFNDAQRQATKDACKMAGLEVLRIINEPTAAAVAYGLTKGVGENGKRTLLVFDFGGGTLDVTTLLIDDKVFDIKSTCGDTQLGGQDVDENLVKYFLPKVQAEFGVDISGNAKSMKKLKEACRDLKHQLSHSLTASRDIESLVNGEDFEITLTRDEFDTVSKPLLEKCLIPVESALRDAGLKAESLDEVLLIGGSTRIVAVQKMLENYLKGVPISKRINPDEAVSMGAAIQGANLSLNIEEKTGGHKLNGLTLMDITGKSLGIAVSGGKMSVIVKRNTTIPYSHTKMYRNDEDYQLEAKIEVFEGENDLIKDNRHLGTFILPGLPPRLRGKVKIGVSFTVTADGILEVTANVMVEGGESKRLVIQKNKGLLSDSDIELIGLKIEKWETKCKANKINL</sequence>
<evidence type="ECO:0000313" key="6">
    <source>
        <dbReference type="Proteomes" id="UP001165289"/>
    </source>
</evidence>
<keyword evidence="5" id="KW-0346">Stress response</keyword>
<keyword evidence="3 4" id="KW-0067">ATP-binding</keyword>
<protein>
    <submittedName>
        <fullName evidence="5">Heat shock 70 kDa protein-like</fullName>
    </submittedName>
</protein>
<gene>
    <name evidence="5" type="ORF">LOD99_3178</name>
</gene>
<comment type="caution">
    <text evidence="5">The sequence shown here is derived from an EMBL/GenBank/DDBJ whole genome shotgun (WGS) entry which is preliminary data.</text>
</comment>
<dbReference type="Gene3D" id="2.60.34.10">
    <property type="entry name" value="Substrate Binding Domain Of DNAk, Chain A, domain 1"/>
    <property type="match status" value="1"/>
</dbReference>
<dbReference type="FunFam" id="3.90.640.10:FF:000010">
    <property type="entry name" value="heat shock 70 kDa protein 14"/>
    <property type="match status" value="1"/>
</dbReference>
<evidence type="ECO:0000256" key="3">
    <source>
        <dbReference type="ARBA" id="ARBA00022840"/>
    </source>
</evidence>
<proteinExistence type="inferred from homology"/>
<dbReference type="InterPro" id="IPR013126">
    <property type="entry name" value="Hsp_70_fam"/>
</dbReference>
<dbReference type="InterPro" id="IPR029047">
    <property type="entry name" value="HSP70_peptide-bd_sf"/>
</dbReference>
<dbReference type="PANTHER" id="PTHR19375">
    <property type="entry name" value="HEAT SHOCK PROTEIN 70KDA"/>
    <property type="match status" value="1"/>
</dbReference>
<dbReference type="Gene3D" id="3.30.420.40">
    <property type="match status" value="2"/>
</dbReference>
<dbReference type="Proteomes" id="UP001165289">
    <property type="component" value="Unassembled WGS sequence"/>
</dbReference>
<dbReference type="GO" id="GO:0005524">
    <property type="term" value="F:ATP binding"/>
    <property type="evidence" value="ECO:0007669"/>
    <property type="project" value="UniProtKB-KW"/>
</dbReference>
<reference evidence="5 6" key="1">
    <citation type="journal article" date="2023" name="BMC Biol.">
        <title>The compact genome of the sponge Oopsacas minuta (Hexactinellida) is lacking key metazoan core genes.</title>
        <authorList>
            <person name="Santini S."/>
            <person name="Schenkelaars Q."/>
            <person name="Jourda C."/>
            <person name="Duchesne M."/>
            <person name="Belahbib H."/>
            <person name="Rocher C."/>
            <person name="Selva M."/>
            <person name="Riesgo A."/>
            <person name="Vervoort M."/>
            <person name="Leys S.P."/>
            <person name="Kodjabachian L."/>
            <person name="Le Bivic A."/>
            <person name="Borchiellini C."/>
            <person name="Claverie J.M."/>
            <person name="Renard E."/>
        </authorList>
    </citation>
    <scope>NUCLEOTIDE SEQUENCE [LARGE SCALE GENOMIC DNA]</scope>
    <source>
        <strain evidence="5">SPO-2</strain>
    </source>
</reference>
<dbReference type="SUPFAM" id="SSF100920">
    <property type="entry name" value="Heat shock protein 70kD (HSP70), peptide-binding domain"/>
    <property type="match status" value="1"/>
</dbReference>
<dbReference type="Gene3D" id="3.30.30.30">
    <property type="match status" value="1"/>
</dbReference>
<keyword evidence="6" id="KW-1185">Reference proteome</keyword>
<dbReference type="EMBL" id="JAKMXF010000255">
    <property type="protein sequence ID" value="KAI6653674.1"/>
    <property type="molecule type" value="Genomic_DNA"/>
</dbReference>
<dbReference type="Pfam" id="PF00012">
    <property type="entry name" value="HSP70"/>
    <property type="match status" value="1"/>
</dbReference>
<dbReference type="FunFam" id="3.30.420.40:FF:000004">
    <property type="entry name" value="Molecular chaperone DnaK"/>
    <property type="match status" value="1"/>
</dbReference>
<dbReference type="FunFam" id="3.30.30.30:FF:000001">
    <property type="entry name" value="heat shock 70 kDa protein-like"/>
    <property type="match status" value="1"/>
</dbReference>
<dbReference type="PRINTS" id="PR00301">
    <property type="entry name" value="HEATSHOCK70"/>
</dbReference>
<dbReference type="PROSITE" id="PS00297">
    <property type="entry name" value="HSP70_1"/>
    <property type="match status" value="1"/>
</dbReference>
<dbReference type="AlphaFoldDB" id="A0AAV7JZC7"/>